<dbReference type="PROSITE" id="PS51257">
    <property type="entry name" value="PROKAR_LIPOPROTEIN"/>
    <property type="match status" value="1"/>
</dbReference>
<evidence type="ECO:0000313" key="7">
    <source>
        <dbReference type="EMBL" id="MBU5436919.1"/>
    </source>
</evidence>
<feature type="signal peptide" evidence="5">
    <location>
        <begin position="1"/>
        <end position="22"/>
    </location>
</feature>
<dbReference type="PIRSF" id="PIRSF002741">
    <property type="entry name" value="MppA"/>
    <property type="match status" value="1"/>
</dbReference>
<dbReference type="PANTHER" id="PTHR30290:SF10">
    <property type="entry name" value="PERIPLASMIC OLIGOPEPTIDE-BINDING PROTEIN-RELATED"/>
    <property type="match status" value="1"/>
</dbReference>
<feature type="chain" id="PRO_5046778935" evidence="5">
    <location>
        <begin position="23"/>
        <end position="599"/>
    </location>
</feature>
<evidence type="ECO:0000256" key="2">
    <source>
        <dbReference type="ARBA" id="ARBA00005695"/>
    </source>
</evidence>
<organism evidence="7 8">
    <name type="scientific">Tissierella simiarum</name>
    <dbReference type="NCBI Taxonomy" id="2841534"/>
    <lineage>
        <taxon>Bacteria</taxon>
        <taxon>Bacillati</taxon>
        <taxon>Bacillota</taxon>
        <taxon>Tissierellia</taxon>
        <taxon>Tissierellales</taxon>
        <taxon>Tissierellaceae</taxon>
        <taxon>Tissierella</taxon>
    </lineage>
</organism>
<sequence length="599" mass="68558">MKKFKKLLALMLIIAMTMSILAGCGKKTQDVTKEEEEVEVEKAESTGPKVYRKSGMSTDTLNPHVSDSTSESYVMELIYGNLLDLIYDKESEGLKFIPNHAEALPTTEDGITWVFKLKKDIKWTDGTPIDANSYVWSWKMLLDPELINSGARALFDTIPVVNALEYFKGEVEWEEVGIKALDDYTLEIKLETQMPEIDVLLTFSRGYQATTPVHKELYEAGMKEKVKKEGEEDSKGLKETDYATSLEKTPSSGTYKLTEWVRDQHKVYEKNTGTPVADYYTPDRIEERVISENSTRIQLFEKGELEAVSVTGDDYEKYAEDPRIVFQEANTVWGFYINGKSEKNPILQNKDLRKALFYGINRDAISKGVFKVYASSPYYISTPCMVGDWKEGLKYRDTEKAKAITPEGSGYNPELAKEYFEKAYAANGNKKIQIEIIYFEAQETMKRLSEVAEEEYEKLFGSDKLDITLRAMPPMAAYDTYENGDYDMGIGARGQNTFNAWKSMVVWTSDFPNKTDTMYNKEFDELFKRTTQGDLMNKPEERIEALVRMEEILMDEIPLIPIFQNNNAVMYQDRIKLITGGKYMPEVGFAPYQAEILDQ</sequence>
<dbReference type="InterPro" id="IPR000914">
    <property type="entry name" value="SBP_5_dom"/>
</dbReference>
<evidence type="ECO:0000256" key="1">
    <source>
        <dbReference type="ARBA" id="ARBA00004193"/>
    </source>
</evidence>
<protein>
    <submittedName>
        <fullName evidence="7">Peptide ABC transporter substrate-binding protein</fullName>
    </submittedName>
</protein>
<comment type="caution">
    <text evidence="7">The sequence shown here is derived from an EMBL/GenBank/DDBJ whole genome shotgun (WGS) entry which is preliminary data.</text>
</comment>
<name>A0ABS6E1Z5_9FIRM</name>
<comment type="similarity">
    <text evidence="2">Belongs to the bacterial solute-binding protein 5 family.</text>
</comment>
<dbReference type="PANTHER" id="PTHR30290">
    <property type="entry name" value="PERIPLASMIC BINDING COMPONENT OF ABC TRANSPORTER"/>
    <property type="match status" value="1"/>
</dbReference>
<reference evidence="7 8" key="1">
    <citation type="submission" date="2021-06" db="EMBL/GenBank/DDBJ databases">
        <authorList>
            <person name="Sun Q."/>
            <person name="Li D."/>
        </authorList>
    </citation>
    <scope>NUCLEOTIDE SEQUENCE [LARGE SCALE GENOMIC DNA]</scope>
    <source>
        <strain evidence="7 8">MSJ-40</strain>
    </source>
</reference>
<dbReference type="EMBL" id="JAHLPM010000002">
    <property type="protein sequence ID" value="MBU5436919.1"/>
    <property type="molecule type" value="Genomic_DNA"/>
</dbReference>
<dbReference type="Proteomes" id="UP000749471">
    <property type="component" value="Unassembled WGS sequence"/>
</dbReference>
<dbReference type="RefSeq" id="WP_216516524.1">
    <property type="nucleotide sequence ID" value="NZ_JAHLPM010000002.1"/>
</dbReference>
<dbReference type="InterPro" id="IPR030678">
    <property type="entry name" value="Peptide/Ni-bd"/>
</dbReference>
<keyword evidence="8" id="KW-1185">Reference proteome</keyword>
<dbReference type="PROSITE" id="PS01040">
    <property type="entry name" value="SBP_BACTERIAL_5"/>
    <property type="match status" value="1"/>
</dbReference>
<evidence type="ECO:0000256" key="4">
    <source>
        <dbReference type="ARBA" id="ARBA00022729"/>
    </source>
</evidence>
<dbReference type="InterPro" id="IPR023765">
    <property type="entry name" value="SBP_5_CS"/>
</dbReference>
<evidence type="ECO:0000259" key="6">
    <source>
        <dbReference type="Pfam" id="PF00496"/>
    </source>
</evidence>
<feature type="domain" description="Solute-binding protein family 5" evidence="6">
    <location>
        <begin position="95"/>
        <end position="511"/>
    </location>
</feature>
<proteinExistence type="inferred from homology"/>
<dbReference type="CDD" id="cd08504">
    <property type="entry name" value="PBP2_OppA"/>
    <property type="match status" value="1"/>
</dbReference>
<gene>
    <name evidence="7" type="ORF">KQI42_02795</name>
</gene>
<accession>A0ABS6E1Z5</accession>
<dbReference type="Pfam" id="PF00496">
    <property type="entry name" value="SBP_bac_5"/>
    <property type="match status" value="1"/>
</dbReference>
<keyword evidence="4 5" id="KW-0732">Signal</keyword>
<dbReference type="InterPro" id="IPR039424">
    <property type="entry name" value="SBP_5"/>
</dbReference>
<evidence type="ECO:0000256" key="3">
    <source>
        <dbReference type="ARBA" id="ARBA00022448"/>
    </source>
</evidence>
<keyword evidence="3" id="KW-0813">Transport</keyword>
<evidence type="ECO:0000313" key="8">
    <source>
        <dbReference type="Proteomes" id="UP000749471"/>
    </source>
</evidence>
<evidence type="ECO:0000256" key="5">
    <source>
        <dbReference type="SAM" id="SignalP"/>
    </source>
</evidence>
<comment type="subcellular location">
    <subcellularLocation>
        <location evidence="1">Cell membrane</location>
        <topology evidence="1">Lipid-anchor</topology>
    </subcellularLocation>
</comment>